<organism evidence="18 19">
    <name type="scientific">Alectura lathami</name>
    <name type="common">Australian brush turkey</name>
    <dbReference type="NCBI Taxonomy" id="81907"/>
    <lineage>
        <taxon>Eukaryota</taxon>
        <taxon>Metazoa</taxon>
        <taxon>Chordata</taxon>
        <taxon>Craniata</taxon>
        <taxon>Vertebrata</taxon>
        <taxon>Euteleostomi</taxon>
        <taxon>Archelosauria</taxon>
        <taxon>Archosauria</taxon>
        <taxon>Dinosauria</taxon>
        <taxon>Saurischia</taxon>
        <taxon>Theropoda</taxon>
        <taxon>Coelurosauria</taxon>
        <taxon>Aves</taxon>
        <taxon>Neognathae</taxon>
        <taxon>Galloanserae</taxon>
        <taxon>Galliformes</taxon>
        <taxon>Megapodiidae</taxon>
        <taxon>Alectura</taxon>
    </lineage>
</organism>
<dbReference type="PROSITE" id="PS51450">
    <property type="entry name" value="LRR"/>
    <property type="match status" value="1"/>
</dbReference>
<feature type="transmembrane region" description="Helical" evidence="14">
    <location>
        <begin position="219"/>
        <end position="247"/>
    </location>
</feature>
<dbReference type="GO" id="GO:0005249">
    <property type="term" value="F:voltage-gated potassium channel activity"/>
    <property type="evidence" value="ECO:0007669"/>
    <property type="project" value="TreeGrafter"/>
</dbReference>
<evidence type="ECO:0000256" key="11">
    <source>
        <dbReference type="ARBA" id="ARBA00023157"/>
    </source>
</evidence>
<dbReference type="SUPFAM" id="SSF52058">
    <property type="entry name" value="L domain-like"/>
    <property type="match status" value="1"/>
</dbReference>
<dbReference type="SMART" id="SM00013">
    <property type="entry name" value="LRRNT"/>
    <property type="match status" value="1"/>
</dbReference>
<dbReference type="Pfam" id="PF13855">
    <property type="entry name" value="LRR_8"/>
    <property type="match status" value="1"/>
</dbReference>
<evidence type="ECO:0000256" key="7">
    <source>
        <dbReference type="ARBA" id="ARBA00022737"/>
    </source>
</evidence>
<keyword evidence="4" id="KW-0433">Leucine-rich repeat</keyword>
<name>A0A7L0WU71_ALELA</name>
<gene>
    <name evidence="18" type="primary">Lrrc26</name>
    <name evidence="18" type="ORF">ALELAT_R05321</name>
</gene>
<dbReference type="InterPro" id="IPR001611">
    <property type="entry name" value="Leu-rich_rpt"/>
</dbReference>
<dbReference type="InterPro" id="IPR000483">
    <property type="entry name" value="Cys-rich_flank_reg_C"/>
</dbReference>
<evidence type="ECO:0000256" key="14">
    <source>
        <dbReference type="SAM" id="Phobius"/>
    </source>
</evidence>
<keyword evidence="5 14" id="KW-0812">Transmembrane</keyword>
<reference evidence="18 19" key="1">
    <citation type="submission" date="2019-09" db="EMBL/GenBank/DDBJ databases">
        <title>Bird 10,000 Genomes (B10K) Project - Family phase.</title>
        <authorList>
            <person name="Zhang G."/>
        </authorList>
    </citation>
    <scope>NUCLEOTIDE SEQUENCE [LARGE SCALE GENOMIC DNA]</scope>
    <source>
        <strain evidence="18">B10K-DU-001-39</strain>
        <tissue evidence="18">Muscle</tissue>
    </source>
</reference>
<dbReference type="InterPro" id="IPR032675">
    <property type="entry name" value="LRR_dom_sf"/>
</dbReference>
<keyword evidence="11" id="KW-1015">Disulfide bond</keyword>
<comment type="caution">
    <text evidence="18">The sequence shown here is derived from an EMBL/GenBank/DDBJ whole genome shotgun (WGS) entry which is preliminary data.</text>
</comment>
<dbReference type="InterPro" id="IPR051432">
    <property type="entry name" value="KCNMA1_auxiliary"/>
</dbReference>
<feature type="non-terminal residue" evidence="18">
    <location>
        <position position="1"/>
    </location>
</feature>
<dbReference type="Proteomes" id="UP000562322">
    <property type="component" value="Unassembled WGS sequence"/>
</dbReference>
<dbReference type="PANTHER" id="PTHR46473">
    <property type="entry name" value="GH08155P"/>
    <property type="match status" value="1"/>
</dbReference>
<evidence type="ECO:0000256" key="15">
    <source>
        <dbReference type="SAM" id="SignalP"/>
    </source>
</evidence>
<dbReference type="GO" id="GO:0099104">
    <property type="term" value="F:potassium channel activator activity"/>
    <property type="evidence" value="ECO:0007669"/>
    <property type="project" value="TreeGrafter"/>
</dbReference>
<evidence type="ECO:0000256" key="13">
    <source>
        <dbReference type="ARBA" id="ARBA00038736"/>
    </source>
</evidence>
<protein>
    <submittedName>
        <fullName evidence="18">LRC26 protein</fullName>
    </submittedName>
</protein>
<keyword evidence="10 14" id="KW-0472">Membrane</keyword>
<dbReference type="SMART" id="SM00082">
    <property type="entry name" value="LRRCT"/>
    <property type="match status" value="1"/>
</dbReference>
<evidence type="ECO:0000256" key="4">
    <source>
        <dbReference type="ARBA" id="ARBA00022614"/>
    </source>
</evidence>
<keyword evidence="19" id="KW-1185">Reference proteome</keyword>
<feature type="chain" id="PRO_5029817825" evidence="15">
    <location>
        <begin position="24"/>
        <end position="266"/>
    </location>
</feature>
<feature type="domain" description="LRRCT" evidence="17">
    <location>
        <begin position="157"/>
        <end position="210"/>
    </location>
</feature>
<evidence type="ECO:0000256" key="12">
    <source>
        <dbReference type="ARBA" id="ARBA00023303"/>
    </source>
</evidence>
<feature type="non-terminal residue" evidence="18">
    <location>
        <position position="266"/>
    </location>
</feature>
<keyword evidence="7" id="KW-0677">Repeat</keyword>
<dbReference type="InterPro" id="IPR000372">
    <property type="entry name" value="LRRNT"/>
</dbReference>
<evidence type="ECO:0000313" key="18">
    <source>
        <dbReference type="EMBL" id="NXL94690.1"/>
    </source>
</evidence>
<keyword evidence="9" id="KW-0406">Ion transport</keyword>
<dbReference type="GO" id="GO:0008076">
    <property type="term" value="C:voltage-gated potassium channel complex"/>
    <property type="evidence" value="ECO:0007669"/>
    <property type="project" value="TreeGrafter"/>
</dbReference>
<dbReference type="GO" id="GO:0044325">
    <property type="term" value="F:transmembrane transporter binding"/>
    <property type="evidence" value="ECO:0007669"/>
    <property type="project" value="TreeGrafter"/>
</dbReference>
<evidence type="ECO:0000256" key="3">
    <source>
        <dbReference type="ARBA" id="ARBA00022475"/>
    </source>
</evidence>
<evidence type="ECO:0000256" key="2">
    <source>
        <dbReference type="ARBA" id="ARBA00022448"/>
    </source>
</evidence>
<feature type="domain" description="LRRNT" evidence="16">
    <location>
        <begin position="23"/>
        <end position="55"/>
    </location>
</feature>
<evidence type="ECO:0000256" key="10">
    <source>
        <dbReference type="ARBA" id="ARBA00023136"/>
    </source>
</evidence>
<evidence type="ECO:0000256" key="8">
    <source>
        <dbReference type="ARBA" id="ARBA00022989"/>
    </source>
</evidence>
<comment type="subunit">
    <text evidence="13">Interacts with KCNMA1.</text>
</comment>
<comment type="subcellular location">
    <subcellularLocation>
        <location evidence="1">Cell membrane</location>
        <topology evidence="1">Single-pass membrane protein</topology>
    </subcellularLocation>
</comment>
<evidence type="ECO:0000256" key="6">
    <source>
        <dbReference type="ARBA" id="ARBA00022729"/>
    </source>
</evidence>
<feature type="signal peptide" evidence="15">
    <location>
        <begin position="1"/>
        <end position="23"/>
    </location>
</feature>
<dbReference type="OrthoDB" id="676979at2759"/>
<proteinExistence type="predicted"/>
<keyword evidence="2" id="KW-0813">Transport</keyword>
<keyword evidence="6 15" id="KW-0732">Signal</keyword>
<dbReference type="EMBL" id="VXAV01010959">
    <property type="protein sequence ID" value="NXL94690.1"/>
    <property type="molecule type" value="Genomic_DNA"/>
</dbReference>
<keyword evidence="12" id="KW-0407">Ion channel</keyword>
<dbReference type="PANTHER" id="PTHR46473:SF2">
    <property type="entry name" value="LEUCINE-RICH REPEAT-CONTAINING PROTEIN 26"/>
    <property type="match status" value="1"/>
</dbReference>
<dbReference type="Gene3D" id="3.80.10.10">
    <property type="entry name" value="Ribonuclease Inhibitor"/>
    <property type="match status" value="2"/>
</dbReference>
<evidence type="ECO:0000259" key="17">
    <source>
        <dbReference type="SMART" id="SM00082"/>
    </source>
</evidence>
<keyword evidence="8 14" id="KW-1133">Transmembrane helix</keyword>
<sequence length="266" mass="30016">GGWRCPSTLLALLLLLCPQLMLACPPTCHCWAGVVDCRQRALHEVPPLLPANASTLWLDYNIIAVLRARAFPCLPALLRLSLPHNHLEKIHRQALLGLGSLKELDLSDNYLAVLSPETFLPLVNLTVLNLGYNRMEEMEAGVLHALPQLQVVFLQGNPWVCSCSILPLWRWLVHNREKVPEKSLLQCMFPDSLDMFPIMAFGNESFQQCQKTSLSAQDYAVFLVIGPFSFLASIFCCTLMGSIVVVYQHLRKEPQFWKRLLSCRGH</sequence>
<evidence type="ECO:0000256" key="1">
    <source>
        <dbReference type="ARBA" id="ARBA00004162"/>
    </source>
</evidence>
<dbReference type="AlphaFoldDB" id="A0A7L0WU71"/>
<dbReference type="SMART" id="SM00369">
    <property type="entry name" value="LRR_TYP"/>
    <property type="match status" value="3"/>
</dbReference>
<dbReference type="InterPro" id="IPR003591">
    <property type="entry name" value="Leu-rich_rpt_typical-subtyp"/>
</dbReference>
<accession>A0A7L0WU71</accession>
<evidence type="ECO:0000256" key="5">
    <source>
        <dbReference type="ARBA" id="ARBA00022692"/>
    </source>
</evidence>
<evidence type="ECO:0000313" key="19">
    <source>
        <dbReference type="Proteomes" id="UP000562322"/>
    </source>
</evidence>
<evidence type="ECO:0000256" key="9">
    <source>
        <dbReference type="ARBA" id="ARBA00023065"/>
    </source>
</evidence>
<keyword evidence="3" id="KW-1003">Cell membrane</keyword>
<evidence type="ECO:0000259" key="16">
    <source>
        <dbReference type="SMART" id="SM00013"/>
    </source>
</evidence>